<accession>A0A1M5CYK3</accession>
<proteinExistence type="predicted"/>
<dbReference type="RefSeq" id="WP_073483168.1">
    <property type="nucleotide sequence ID" value="NZ_FQVN01000004.1"/>
</dbReference>
<evidence type="ECO:0000313" key="2">
    <source>
        <dbReference type="Proteomes" id="UP000184501"/>
    </source>
</evidence>
<name>A0A1M5CYK3_STRHI</name>
<dbReference type="STRING" id="2017.SAMN05444320_104222"/>
<dbReference type="Proteomes" id="UP000184501">
    <property type="component" value="Unassembled WGS sequence"/>
</dbReference>
<keyword evidence="2" id="KW-1185">Reference proteome</keyword>
<protein>
    <submittedName>
        <fullName evidence="1">Pimeloyl-ACP methyl ester carboxylesterase</fullName>
    </submittedName>
</protein>
<organism evidence="1 2">
    <name type="scientific">Streptoalloteichus hindustanus</name>
    <dbReference type="NCBI Taxonomy" id="2017"/>
    <lineage>
        <taxon>Bacteria</taxon>
        <taxon>Bacillati</taxon>
        <taxon>Actinomycetota</taxon>
        <taxon>Actinomycetes</taxon>
        <taxon>Pseudonocardiales</taxon>
        <taxon>Pseudonocardiaceae</taxon>
        <taxon>Streptoalloteichus</taxon>
    </lineage>
</organism>
<dbReference type="AlphaFoldDB" id="A0A1M5CYK3"/>
<sequence length="282" mass="30254">MVQATLHDGSPLELEVHGSGPTVLLPVNPHPATGSRADEMRKWGMDPELGRSLVRGLGDDFRVVAFDYEGHVLAHPKPDTLTPDNIAADLVAVADAAGADRFAYYGYSWLALSGLQLAVRTNRLSALAMGGFPALGGPYAEMLRVTIATHEMSGSASSEPQQAPQSGDEYDWSTVEVTMTKSQTRQFVTLYEALQEFDDRAAQPLISCPRLCFVGSADTIPYGERWGGVTVDIAGAVAGHRAELEAAGWDVRVLDGLDHTTAMQPGAVLPVLRLWLTAQLGR</sequence>
<evidence type="ECO:0000313" key="1">
    <source>
        <dbReference type="EMBL" id="SHF59727.1"/>
    </source>
</evidence>
<dbReference type="SUPFAM" id="SSF53474">
    <property type="entry name" value="alpha/beta-Hydrolases"/>
    <property type="match status" value="1"/>
</dbReference>
<gene>
    <name evidence="1" type="ORF">SAMN05444320_104222</name>
</gene>
<dbReference type="Gene3D" id="3.40.50.1820">
    <property type="entry name" value="alpha/beta hydrolase"/>
    <property type="match status" value="1"/>
</dbReference>
<reference evidence="1 2" key="1">
    <citation type="submission" date="2016-11" db="EMBL/GenBank/DDBJ databases">
        <authorList>
            <person name="Jaros S."/>
            <person name="Januszkiewicz K."/>
            <person name="Wedrychowicz H."/>
        </authorList>
    </citation>
    <scope>NUCLEOTIDE SEQUENCE [LARGE SCALE GENOMIC DNA]</scope>
    <source>
        <strain evidence="1 2">DSM 44523</strain>
    </source>
</reference>
<dbReference type="InterPro" id="IPR029058">
    <property type="entry name" value="AB_hydrolase_fold"/>
</dbReference>
<dbReference type="EMBL" id="FQVN01000004">
    <property type="protein sequence ID" value="SHF59727.1"/>
    <property type="molecule type" value="Genomic_DNA"/>
</dbReference>
<dbReference type="OrthoDB" id="3512457at2"/>